<feature type="coiled-coil region" evidence="1">
    <location>
        <begin position="27"/>
        <end position="79"/>
    </location>
</feature>
<accession>A0A318XHP3</accession>
<gene>
    <name evidence="2" type="ORF">LY28_03780</name>
</gene>
<keyword evidence="1" id="KW-0175">Coiled coil</keyword>
<evidence type="ECO:0000313" key="2">
    <source>
        <dbReference type="EMBL" id="PYG83895.1"/>
    </source>
</evidence>
<sequence length="85" mass="10081">MDDKLFELIEKMYSEMKSGFSKIEVDVSELKTEIKNIGNQVMHLENDIKPKIEALFDGYKQNTETLERIEKEVSKQEEIIMRRVK</sequence>
<protein>
    <submittedName>
        <fullName evidence="2">Uncharacterized protein</fullName>
    </submittedName>
</protein>
<reference evidence="2 3" key="1">
    <citation type="submission" date="2018-06" db="EMBL/GenBank/DDBJ databases">
        <title>Genomic Encyclopedia of Type Strains, Phase I: the one thousand microbial genomes (KMG-I) project.</title>
        <authorList>
            <person name="Kyrpides N."/>
        </authorList>
    </citation>
    <scope>NUCLEOTIDE SEQUENCE [LARGE SCALE GENOMIC DNA]</scope>
    <source>
        <strain evidence="2 3">DSM 19573</strain>
    </source>
</reference>
<comment type="caution">
    <text evidence="2">The sequence shown here is derived from an EMBL/GenBank/DDBJ whole genome shotgun (WGS) entry which is preliminary data.</text>
</comment>
<dbReference type="OrthoDB" id="1707934at2"/>
<name>A0A318XHP3_9FIRM</name>
<dbReference type="EMBL" id="QKMR01000045">
    <property type="protein sequence ID" value="PYG83895.1"/>
    <property type="molecule type" value="Genomic_DNA"/>
</dbReference>
<keyword evidence="3" id="KW-1185">Reference proteome</keyword>
<dbReference type="AlphaFoldDB" id="A0A318XHP3"/>
<organism evidence="2 3">
    <name type="scientific">Ruminiclostridium sufflavum DSM 19573</name>
    <dbReference type="NCBI Taxonomy" id="1121337"/>
    <lineage>
        <taxon>Bacteria</taxon>
        <taxon>Bacillati</taxon>
        <taxon>Bacillota</taxon>
        <taxon>Clostridia</taxon>
        <taxon>Eubacteriales</taxon>
        <taxon>Oscillospiraceae</taxon>
        <taxon>Ruminiclostridium</taxon>
    </lineage>
</organism>
<dbReference type="Proteomes" id="UP000248132">
    <property type="component" value="Unassembled WGS sequence"/>
</dbReference>
<proteinExistence type="predicted"/>
<evidence type="ECO:0000313" key="3">
    <source>
        <dbReference type="Proteomes" id="UP000248132"/>
    </source>
</evidence>
<dbReference type="RefSeq" id="WP_110463689.1">
    <property type="nucleotide sequence ID" value="NZ_QKMR01000045.1"/>
</dbReference>
<evidence type="ECO:0000256" key="1">
    <source>
        <dbReference type="SAM" id="Coils"/>
    </source>
</evidence>